<feature type="region of interest" description="Disordered" evidence="1">
    <location>
        <begin position="140"/>
        <end position="184"/>
    </location>
</feature>
<accession>A0A7I4Y6L5</accession>
<organism evidence="2 3">
    <name type="scientific">Haemonchus contortus</name>
    <name type="common">Barber pole worm</name>
    <dbReference type="NCBI Taxonomy" id="6289"/>
    <lineage>
        <taxon>Eukaryota</taxon>
        <taxon>Metazoa</taxon>
        <taxon>Ecdysozoa</taxon>
        <taxon>Nematoda</taxon>
        <taxon>Chromadorea</taxon>
        <taxon>Rhabditida</taxon>
        <taxon>Rhabditina</taxon>
        <taxon>Rhabditomorpha</taxon>
        <taxon>Strongyloidea</taxon>
        <taxon>Trichostrongylidae</taxon>
        <taxon>Haemonchus</taxon>
    </lineage>
</organism>
<dbReference type="WBParaSite" id="HCON_00055540-00001">
    <property type="protein sequence ID" value="HCON_00055540-00001"/>
    <property type="gene ID" value="HCON_00055540"/>
</dbReference>
<evidence type="ECO:0000313" key="3">
    <source>
        <dbReference type="WBParaSite" id="HCON_00055540-00001"/>
    </source>
</evidence>
<evidence type="ECO:0000256" key="1">
    <source>
        <dbReference type="SAM" id="MobiDB-lite"/>
    </source>
</evidence>
<proteinExistence type="predicted"/>
<keyword evidence="2" id="KW-1185">Reference proteome</keyword>
<reference evidence="3" key="1">
    <citation type="submission" date="2020-12" db="UniProtKB">
        <authorList>
            <consortium name="WormBaseParasite"/>
        </authorList>
    </citation>
    <scope>IDENTIFICATION</scope>
    <source>
        <strain evidence="3">MHco3</strain>
    </source>
</reference>
<protein>
    <submittedName>
        <fullName evidence="3">Periphilin 1</fullName>
    </submittedName>
</protein>
<name>A0A7I4Y6L5_HAECO</name>
<evidence type="ECO:0000313" key="2">
    <source>
        <dbReference type="Proteomes" id="UP000025227"/>
    </source>
</evidence>
<dbReference type="Proteomes" id="UP000025227">
    <property type="component" value="Unplaced"/>
</dbReference>
<dbReference type="AlphaFoldDB" id="A0A7I4Y6L5"/>
<sequence length="184" mass="20789">AFVRPTRLSCANSQGTMPLKANVKPRDQGVQTRGISPAHTHGNAHQGCYCHIIMCSCYQNHHSDCHGRSSCTQVVPCCHVLPHREFHHICYCLSEGSSTPCRNCFCAHAQLIRSSVSLPRRRSSREERCAVGSPLPLRRHSTYEERRASGSYSPSRRQPHREKLYSGDTYYSPHGLSPRSEPYR</sequence>